<dbReference type="PANTHER" id="PTHR46587:SF5">
    <property type="entry name" value="NUCLEAR HORMONE RECEPTOR FAMILY"/>
    <property type="match status" value="1"/>
</dbReference>
<dbReference type="GeneID" id="8577731"/>
<evidence type="ECO:0000256" key="1">
    <source>
        <dbReference type="ARBA" id="ARBA00023015"/>
    </source>
</evidence>
<sequence length="79" mass="9225">MGMMIILQFQNFAKYCRRATSQDVNITMKLALEQANEWGLHYDFVSNILEAVVRSFRKLQIDETECAVLKTILILKRKS</sequence>
<dbReference type="EMBL" id="HE600935">
    <property type="protein sequence ID" value="CAP29813.1"/>
    <property type="molecule type" value="Genomic_DNA"/>
</dbReference>
<keyword evidence="3" id="KW-0675">Receptor</keyword>
<dbReference type="PANTHER" id="PTHR46587">
    <property type="entry name" value="NUCLEAR HORMONE RECEPTOR FAMILY"/>
    <property type="match status" value="1"/>
</dbReference>
<keyword evidence="2" id="KW-0804">Transcription</keyword>
<dbReference type="Proteomes" id="UP000008549">
    <property type="component" value="Unassembled WGS sequence"/>
</dbReference>
<proteinExistence type="predicted"/>
<dbReference type="InParanoid" id="A8XB33"/>
<feature type="domain" description="NR LBD" evidence="4">
    <location>
        <begin position="22"/>
        <end position="75"/>
    </location>
</feature>
<evidence type="ECO:0000313" key="5">
    <source>
        <dbReference type="EMBL" id="CAP29813.1"/>
    </source>
</evidence>
<dbReference type="WormBase" id="CBG10388">
    <property type="protein sequence ID" value="CBP22367"/>
    <property type="gene ID" value="WBGene00031781"/>
</dbReference>
<organism evidence="5 6">
    <name type="scientific">Caenorhabditis briggsae</name>
    <dbReference type="NCBI Taxonomy" id="6238"/>
    <lineage>
        <taxon>Eukaryota</taxon>
        <taxon>Metazoa</taxon>
        <taxon>Ecdysozoa</taxon>
        <taxon>Nematoda</taxon>
        <taxon>Chromadorea</taxon>
        <taxon>Rhabditida</taxon>
        <taxon>Rhabditina</taxon>
        <taxon>Rhabditomorpha</taxon>
        <taxon>Rhabditoidea</taxon>
        <taxon>Rhabditidae</taxon>
        <taxon>Peloderinae</taxon>
        <taxon>Caenorhabditis</taxon>
    </lineage>
</organism>
<dbReference type="InterPro" id="IPR000536">
    <property type="entry name" value="Nucl_hrmn_rcpt_lig-bd"/>
</dbReference>
<gene>
    <name evidence="5 7" type="ORF">CBG10388</name>
    <name evidence="5" type="ORF">CBG_10388</name>
</gene>
<dbReference type="KEGG" id="cbr:CBG_10388"/>
<dbReference type="RefSeq" id="XP_002635737.1">
    <property type="nucleotide sequence ID" value="XM_002635691.1"/>
</dbReference>
<dbReference type="SUPFAM" id="SSF48508">
    <property type="entry name" value="Nuclear receptor ligand-binding domain"/>
    <property type="match status" value="1"/>
</dbReference>
<evidence type="ECO:0000313" key="7">
    <source>
        <dbReference type="WormBase" id="CBG10388"/>
    </source>
</evidence>
<keyword evidence="1" id="KW-0805">Transcription regulation</keyword>
<evidence type="ECO:0000256" key="2">
    <source>
        <dbReference type="ARBA" id="ARBA00023163"/>
    </source>
</evidence>
<dbReference type="Gene3D" id="1.10.565.10">
    <property type="entry name" value="Retinoid X Receptor"/>
    <property type="match status" value="1"/>
</dbReference>
<accession>A8XB33</accession>
<dbReference type="Pfam" id="PF00104">
    <property type="entry name" value="Hormone_recep"/>
    <property type="match status" value="1"/>
</dbReference>
<evidence type="ECO:0000313" key="6">
    <source>
        <dbReference type="Proteomes" id="UP000008549"/>
    </source>
</evidence>
<evidence type="ECO:0000259" key="4">
    <source>
        <dbReference type="Pfam" id="PF00104"/>
    </source>
</evidence>
<dbReference type="CTD" id="8577731"/>
<keyword evidence="6" id="KW-1185">Reference proteome</keyword>
<evidence type="ECO:0000256" key="3">
    <source>
        <dbReference type="ARBA" id="ARBA00023170"/>
    </source>
</evidence>
<reference evidence="5 6" key="2">
    <citation type="journal article" date="2011" name="PLoS Genet.">
        <title>Caenorhabditis briggsae recombinant inbred line genotypes reveal inter-strain incompatibility and the evolution of recombination.</title>
        <authorList>
            <person name="Ross J.A."/>
            <person name="Koboldt D.C."/>
            <person name="Staisch J.E."/>
            <person name="Chamberlin H.M."/>
            <person name="Gupta B.P."/>
            <person name="Miller R.D."/>
            <person name="Baird S.E."/>
            <person name="Haag E.S."/>
        </authorList>
    </citation>
    <scope>NUCLEOTIDE SEQUENCE [LARGE SCALE GENOMIC DNA]</scope>
    <source>
        <strain evidence="5 6">AF16</strain>
    </source>
</reference>
<dbReference type="AlphaFoldDB" id="A8XB33"/>
<protein>
    <submittedName>
        <fullName evidence="5">Protein CBG10388</fullName>
    </submittedName>
</protein>
<dbReference type="InterPro" id="IPR035500">
    <property type="entry name" value="NHR-like_dom_sf"/>
</dbReference>
<reference evidence="5 6" key="1">
    <citation type="journal article" date="2003" name="PLoS Biol.">
        <title>The genome sequence of Caenorhabditis briggsae: a platform for comparative genomics.</title>
        <authorList>
            <person name="Stein L.D."/>
            <person name="Bao Z."/>
            <person name="Blasiar D."/>
            <person name="Blumenthal T."/>
            <person name="Brent M.R."/>
            <person name="Chen N."/>
            <person name="Chinwalla A."/>
            <person name="Clarke L."/>
            <person name="Clee C."/>
            <person name="Coghlan A."/>
            <person name="Coulson A."/>
            <person name="D'Eustachio P."/>
            <person name="Fitch D.H."/>
            <person name="Fulton L.A."/>
            <person name="Fulton R.E."/>
            <person name="Griffiths-Jones S."/>
            <person name="Harris T.W."/>
            <person name="Hillier L.W."/>
            <person name="Kamath R."/>
            <person name="Kuwabara P.E."/>
            <person name="Mardis E.R."/>
            <person name="Marra M.A."/>
            <person name="Miner T.L."/>
            <person name="Minx P."/>
            <person name="Mullikin J.C."/>
            <person name="Plumb R.W."/>
            <person name="Rogers J."/>
            <person name="Schein J.E."/>
            <person name="Sohrmann M."/>
            <person name="Spieth J."/>
            <person name="Stajich J.E."/>
            <person name="Wei C."/>
            <person name="Willey D."/>
            <person name="Wilson R.K."/>
            <person name="Durbin R."/>
            <person name="Waterston R.H."/>
        </authorList>
    </citation>
    <scope>NUCLEOTIDE SEQUENCE [LARGE SCALE GENOMIC DNA]</scope>
    <source>
        <strain evidence="5 6">AF16</strain>
    </source>
</reference>
<name>A8XB33_CAEBR</name>
<dbReference type="HOGENOM" id="CLU_2608170_0_0_1"/>